<dbReference type="SUPFAM" id="SSF52172">
    <property type="entry name" value="CheY-like"/>
    <property type="match status" value="1"/>
</dbReference>
<sequence>MEKIRCIIVDDEALAREGMEQLVEEFDFLELVGSFKNAMSAQTALQQHTVDLMFLDINMPRITGLAFLEALSNPPITILTTAYAEYALDGFRLDVLDYLLKPISPERFLKAVNKARDYLLLQHAVTNKTSVPGYIFLKNNQALEKVMLNEIVFLEGMQNYIHVYTTTKKFTVHISMKAAEETLQTGNFMRVHKSFVVNLDFIQLIEGNIIRVPNHEIPVSRALRDALMEKVVANNLLSRDAKK</sequence>
<dbReference type="Proteomes" id="UP000249547">
    <property type="component" value="Unassembled WGS sequence"/>
</dbReference>
<gene>
    <name evidence="4" type="ORF">LX64_04716</name>
</gene>
<feature type="domain" description="HTH LytTR-type" evidence="3">
    <location>
        <begin position="135"/>
        <end position="233"/>
    </location>
</feature>
<evidence type="ECO:0000259" key="2">
    <source>
        <dbReference type="PROSITE" id="PS50110"/>
    </source>
</evidence>
<reference evidence="4 5" key="1">
    <citation type="submission" date="2018-06" db="EMBL/GenBank/DDBJ databases">
        <title>Genomic Encyclopedia of Archaeal and Bacterial Type Strains, Phase II (KMG-II): from individual species to whole genera.</title>
        <authorList>
            <person name="Goeker M."/>
        </authorList>
    </citation>
    <scope>NUCLEOTIDE SEQUENCE [LARGE SCALE GENOMIC DNA]</scope>
    <source>
        <strain evidence="4 5">DSM 23857</strain>
    </source>
</reference>
<feature type="domain" description="Response regulatory" evidence="2">
    <location>
        <begin position="5"/>
        <end position="116"/>
    </location>
</feature>
<dbReference type="RefSeq" id="WP_111600099.1">
    <property type="nucleotide sequence ID" value="NZ_QLLL01000011.1"/>
</dbReference>
<evidence type="ECO:0000256" key="1">
    <source>
        <dbReference type="PROSITE-ProRule" id="PRU00169"/>
    </source>
</evidence>
<dbReference type="GO" id="GO:0000156">
    <property type="term" value="F:phosphorelay response regulator activity"/>
    <property type="evidence" value="ECO:0007669"/>
    <property type="project" value="InterPro"/>
</dbReference>
<accession>A0A327Q4S6</accession>
<dbReference type="PROSITE" id="PS50930">
    <property type="entry name" value="HTH_LYTTR"/>
    <property type="match status" value="1"/>
</dbReference>
<dbReference type="Pfam" id="PF04397">
    <property type="entry name" value="LytTR"/>
    <property type="match status" value="1"/>
</dbReference>
<evidence type="ECO:0000313" key="5">
    <source>
        <dbReference type="Proteomes" id="UP000249547"/>
    </source>
</evidence>
<dbReference type="PANTHER" id="PTHR37299">
    <property type="entry name" value="TRANSCRIPTIONAL REGULATOR-RELATED"/>
    <property type="match status" value="1"/>
</dbReference>
<dbReference type="InterPro" id="IPR046947">
    <property type="entry name" value="LytR-like"/>
</dbReference>
<organism evidence="4 5">
    <name type="scientific">Chitinophaga skermanii</name>
    <dbReference type="NCBI Taxonomy" id="331697"/>
    <lineage>
        <taxon>Bacteria</taxon>
        <taxon>Pseudomonadati</taxon>
        <taxon>Bacteroidota</taxon>
        <taxon>Chitinophagia</taxon>
        <taxon>Chitinophagales</taxon>
        <taxon>Chitinophagaceae</taxon>
        <taxon>Chitinophaga</taxon>
    </lineage>
</organism>
<dbReference type="PANTHER" id="PTHR37299:SF1">
    <property type="entry name" value="STAGE 0 SPORULATION PROTEIN A HOMOLOG"/>
    <property type="match status" value="1"/>
</dbReference>
<dbReference type="AlphaFoldDB" id="A0A327Q4S6"/>
<dbReference type="SMART" id="SM00448">
    <property type="entry name" value="REC"/>
    <property type="match status" value="1"/>
</dbReference>
<evidence type="ECO:0000313" key="4">
    <source>
        <dbReference type="EMBL" id="RAI98731.1"/>
    </source>
</evidence>
<dbReference type="GO" id="GO:0003677">
    <property type="term" value="F:DNA binding"/>
    <property type="evidence" value="ECO:0007669"/>
    <property type="project" value="InterPro"/>
</dbReference>
<dbReference type="OrthoDB" id="9787344at2"/>
<dbReference type="Gene3D" id="2.40.50.1020">
    <property type="entry name" value="LytTr DNA-binding domain"/>
    <property type="match status" value="1"/>
</dbReference>
<evidence type="ECO:0000259" key="3">
    <source>
        <dbReference type="PROSITE" id="PS50930"/>
    </source>
</evidence>
<dbReference type="EMBL" id="QLLL01000011">
    <property type="protein sequence ID" value="RAI98731.1"/>
    <property type="molecule type" value="Genomic_DNA"/>
</dbReference>
<proteinExistence type="predicted"/>
<dbReference type="PROSITE" id="PS50110">
    <property type="entry name" value="RESPONSE_REGULATORY"/>
    <property type="match status" value="1"/>
</dbReference>
<protein>
    <submittedName>
        <fullName evidence="4">LytTR family two component transcriptional regulator</fullName>
    </submittedName>
</protein>
<keyword evidence="1" id="KW-0597">Phosphoprotein</keyword>
<keyword evidence="5" id="KW-1185">Reference proteome</keyword>
<dbReference type="InterPro" id="IPR011006">
    <property type="entry name" value="CheY-like_superfamily"/>
</dbReference>
<comment type="caution">
    <text evidence="4">The sequence shown here is derived from an EMBL/GenBank/DDBJ whole genome shotgun (WGS) entry which is preliminary data.</text>
</comment>
<dbReference type="InterPro" id="IPR001789">
    <property type="entry name" value="Sig_transdc_resp-reg_receiver"/>
</dbReference>
<dbReference type="Gene3D" id="3.40.50.2300">
    <property type="match status" value="1"/>
</dbReference>
<dbReference type="SMART" id="SM00850">
    <property type="entry name" value="LytTR"/>
    <property type="match status" value="1"/>
</dbReference>
<dbReference type="Pfam" id="PF00072">
    <property type="entry name" value="Response_reg"/>
    <property type="match status" value="1"/>
</dbReference>
<feature type="modified residue" description="4-aspartylphosphate" evidence="1">
    <location>
        <position position="56"/>
    </location>
</feature>
<name>A0A327Q4S6_9BACT</name>
<dbReference type="InterPro" id="IPR007492">
    <property type="entry name" value="LytTR_DNA-bd_dom"/>
</dbReference>